<sequence length="648" mass="71716">MRIRHSSICALASAAIYAVFTPAAAGAAALVAGKLEQWHKITLSIDGPEARETDTSPNPFLDYRMDVTFTHESGAPSYRVPGYFAVDGNAAETSAFAGRIWRAHLAPDKPGMWRYAVSFRRGPEVAVSTLEAGAPVDGCDGISGEFTVVPTDKTGRDFRAHGRLDYVGGRYLRFAGSGEYFLKVGADSPENLLGYSDFDGTRSNKPGTPARPDEAAPPSLLKTWQPHVRDWREGDPTWQHRKGKGLIGALNYLASTGCNAFSFLTYNAGGDGDDVWPFVERDDPLHFDCSKLDQWQIIFDHATALGLHLHFKLEETENDDNRPGGDGQIGDVPTALDRGKTGVERKLYLRELIARFAHELALNWNLGEENTLSTEQQQAMAAFIRDTDPYHHPIVLHTFPDWQERVYRPLLGDRSALTGVSLQTGWEQSHRRVLQWIEESAAAGKQWVVAHDEQNPHYTGVPPDTGWEGFDGTARPEKYSRPYTADDVRKHTLWGSLLAGGAGVEYYFGYTLPQNDLGAQDWRSRAQSWKWCDLALRFFRENAIPFWNMHNADELVGNPSHDNSRYCFAQPGEIYVVYLPNGGSAELDLGRGADGATFQVRWFNPREGGPLQSGNVSEVRGSGRVSLGEPPADAAADWVVLVARAPRP</sequence>
<proteinExistence type="predicted"/>
<feature type="domain" description="Putative collagen-binding" evidence="3">
    <location>
        <begin position="554"/>
        <end position="642"/>
    </location>
</feature>
<organism evidence="6 7">
    <name type="scientific">Opitutus terrae (strain DSM 11246 / JCM 15787 / PB90-1)</name>
    <dbReference type="NCBI Taxonomy" id="452637"/>
    <lineage>
        <taxon>Bacteria</taxon>
        <taxon>Pseudomonadati</taxon>
        <taxon>Verrucomicrobiota</taxon>
        <taxon>Opitutia</taxon>
        <taxon>Opitutales</taxon>
        <taxon>Opitutaceae</taxon>
        <taxon>Opitutus</taxon>
    </lineage>
</organism>
<dbReference type="OrthoDB" id="246387at2"/>
<dbReference type="HOGENOM" id="CLU_014102_0_0_0"/>
<evidence type="ECO:0000313" key="7">
    <source>
        <dbReference type="Proteomes" id="UP000007013"/>
    </source>
</evidence>
<evidence type="ECO:0000259" key="5">
    <source>
        <dbReference type="Pfam" id="PF16586"/>
    </source>
</evidence>
<dbReference type="Pfam" id="PF12904">
    <property type="entry name" value="Collagen_bind_2"/>
    <property type="match status" value="1"/>
</dbReference>
<feature type="domain" description="DUF5060" evidence="5">
    <location>
        <begin position="35"/>
        <end position="120"/>
    </location>
</feature>
<evidence type="ECO:0000259" key="4">
    <source>
        <dbReference type="Pfam" id="PF13204"/>
    </source>
</evidence>
<dbReference type="STRING" id="452637.Oter_1839"/>
<evidence type="ECO:0000313" key="6">
    <source>
        <dbReference type="EMBL" id="ACB75122.1"/>
    </source>
</evidence>
<dbReference type="InterPro" id="IPR013783">
    <property type="entry name" value="Ig-like_fold"/>
</dbReference>
<dbReference type="Gene3D" id="3.20.20.80">
    <property type="entry name" value="Glycosidases"/>
    <property type="match status" value="1"/>
</dbReference>
<gene>
    <name evidence="6" type="ordered locus">Oter_1839</name>
</gene>
<dbReference type="InterPro" id="IPR025277">
    <property type="entry name" value="Apiosidase-like_cat_dom"/>
</dbReference>
<dbReference type="Proteomes" id="UP000007013">
    <property type="component" value="Chromosome"/>
</dbReference>
<dbReference type="KEGG" id="ote:Oter_1839"/>
<accession>B1ZX11</accession>
<evidence type="ECO:0000259" key="3">
    <source>
        <dbReference type="Pfam" id="PF12904"/>
    </source>
</evidence>
<evidence type="ECO:0008006" key="8">
    <source>
        <dbReference type="Google" id="ProtNLM"/>
    </source>
</evidence>
<feature type="signal peptide" evidence="2">
    <location>
        <begin position="1"/>
        <end position="25"/>
    </location>
</feature>
<dbReference type="Pfam" id="PF13204">
    <property type="entry name" value="Apiosidase"/>
    <property type="match status" value="1"/>
</dbReference>
<name>B1ZX11_OPITP</name>
<dbReference type="PANTHER" id="PTHR37836:SF2">
    <property type="entry name" value="DUF4038 DOMAIN-CONTAINING PROTEIN"/>
    <property type="match status" value="1"/>
</dbReference>
<keyword evidence="7" id="KW-1185">Reference proteome</keyword>
<dbReference type="AlphaFoldDB" id="B1ZX11"/>
<dbReference type="InterPro" id="IPR024749">
    <property type="entry name" value="Collagen-bd_put"/>
</dbReference>
<dbReference type="PANTHER" id="PTHR37836">
    <property type="entry name" value="LMO1036 PROTEIN"/>
    <property type="match status" value="1"/>
</dbReference>
<dbReference type="eggNOG" id="COG5492">
    <property type="taxonomic scope" value="Bacteria"/>
</dbReference>
<keyword evidence="2" id="KW-0732">Signal</keyword>
<protein>
    <recommendedName>
        <fullName evidence="8">DUF5060 domain-containing protein</fullName>
    </recommendedName>
</protein>
<dbReference type="Pfam" id="PF16586">
    <property type="entry name" value="DUF5060"/>
    <property type="match status" value="1"/>
</dbReference>
<dbReference type="RefSeq" id="WP_012374659.1">
    <property type="nucleotide sequence ID" value="NC_010571.1"/>
</dbReference>
<dbReference type="EMBL" id="CP001032">
    <property type="protein sequence ID" value="ACB75122.1"/>
    <property type="molecule type" value="Genomic_DNA"/>
</dbReference>
<feature type="region of interest" description="Disordered" evidence="1">
    <location>
        <begin position="316"/>
        <end position="335"/>
    </location>
</feature>
<dbReference type="Gene3D" id="2.60.40.10">
    <property type="entry name" value="Immunoglobulins"/>
    <property type="match status" value="1"/>
</dbReference>
<feature type="chain" id="PRO_5002772816" description="DUF5060 domain-containing protein" evidence="2">
    <location>
        <begin position="26"/>
        <end position="648"/>
    </location>
</feature>
<feature type="domain" description="Apiosidase-like catalytic" evidence="4">
    <location>
        <begin position="346"/>
        <end position="506"/>
    </location>
</feature>
<evidence type="ECO:0000256" key="1">
    <source>
        <dbReference type="SAM" id="MobiDB-lite"/>
    </source>
</evidence>
<dbReference type="InterPro" id="IPR032260">
    <property type="entry name" value="DUF5060"/>
</dbReference>
<evidence type="ECO:0000256" key="2">
    <source>
        <dbReference type="SAM" id="SignalP"/>
    </source>
</evidence>
<feature type="region of interest" description="Disordered" evidence="1">
    <location>
        <begin position="195"/>
        <end position="219"/>
    </location>
</feature>
<reference evidence="6 7" key="1">
    <citation type="journal article" date="2011" name="J. Bacteriol.">
        <title>Genome sequence of the verrucomicrobium Opitutus terrae PB90-1, an abundant inhabitant of rice paddy soil ecosystems.</title>
        <authorList>
            <person name="van Passel M.W."/>
            <person name="Kant R."/>
            <person name="Palva A."/>
            <person name="Copeland A."/>
            <person name="Lucas S."/>
            <person name="Lapidus A."/>
            <person name="Glavina del Rio T."/>
            <person name="Pitluck S."/>
            <person name="Goltsman E."/>
            <person name="Clum A."/>
            <person name="Sun H."/>
            <person name="Schmutz J."/>
            <person name="Larimer F.W."/>
            <person name="Land M.L."/>
            <person name="Hauser L."/>
            <person name="Kyrpides N."/>
            <person name="Mikhailova N."/>
            <person name="Richardson P.P."/>
            <person name="Janssen P.H."/>
            <person name="de Vos W.M."/>
            <person name="Smidt H."/>
        </authorList>
    </citation>
    <scope>NUCLEOTIDE SEQUENCE [LARGE SCALE GENOMIC DNA]</scope>
    <source>
        <strain evidence="7">DSM 11246 / JCM 15787 / PB90-1</strain>
    </source>
</reference>